<protein>
    <submittedName>
        <fullName evidence="3">Conjugal transfer protein TraC</fullName>
    </submittedName>
</protein>
<dbReference type="Pfam" id="PF19044">
    <property type="entry name" value="P-loop_TraG"/>
    <property type="match status" value="1"/>
</dbReference>
<dbReference type="EMBL" id="MFEN01000041">
    <property type="protein sequence ID" value="OGE83461.1"/>
    <property type="molecule type" value="Genomic_DNA"/>
</dbReference>
<feature type="coiled-coil region" evidence="1">
    <location>
        <begin position="82"/>
        <end position="130"/>
    </location>
</feature>
<evidence type="ECO:0000259" key="2">
    <source>
        <dbReference type="Pfam" id="PF19044"/>
    </source>
</evidence>
<dbReference type="InterPro" id="IPR051162">
    <property type="entry name" value="T4SS_component"/>
</dbReference>
<gene>
    <name evidence="3" type="ORF">A2846_05270</name>
</gene>
<dbReference type="Gene3D" id="1.10.8.730">
    <property type="match status" value="1"/>
</dbReference>
<dbReference type="NCBIfam" id="NF045971">
    <property type="entry name" value="conju_CD1110"/>
    <property type="match status" value="1"/>
</dbReference>
<feature type="domain" description="TraG P-loop" evidence="2">
    <location>
        <begin position="235"/>
        <end position="537"/>
    </location>
</feature>
<evidence type="ECO:0000313" key="4">
    <source>
        <dbReference type="Proteomes" id="UP000176339"/>
    </source>
</evidence>
<dbReference type="Gene3D" id="3.40.50.300">
    <property type="entry name" value="P-loop containing nucleotide triphosphate hydrolases"/>
    <property type="match status" value="1"/>
</dbReference>
<sequence length="584" mass="65339">MDRNIAEASARPETNDVAAFLAPSSIEVSSNSVKINAKFSRTFFILEYPRYLSSGWFSPIINLTGLTDIAIHINPTDTGIALKGLRKKAAQVESQLSDAQQKGQVRDPMLETAFSDIENLRDSLQQAREKLFNVGVYITIYGDSPDELNKLENEVKNILDSKLIVVKPAAFEHLNGFISVLPLGMDKLNIHAPLNSQPVSSFFPFVSLDLTSDKGILYGINRHNNTLVIFDRFSLENANMVIFAKSGSGKSYTTKLEIIRSLMVGTDIIVIDPENEYLTLAQSVGGTVLKISLDSKSHINPFDIPIVPEDEEPGEVLKSHIINLTGLIKLMLGAISAEEEALLDRAITETYASRDITPDKDFRGTPAPLLSDFRTILEGMEGGKDMASRLYRFTEGSYSGFVNQPTNINVKNRLIVFSIRDLEDELRPIAMFIILNFIWNLIRSELKKRIMIIDEAWWMMKYPDSAIFLYGLVKRSRKYYLGITTITQDVEDFLNSQYGRPIITNSSIQLLLKQAPATAESTMKAFNLTETEKNYLLEAGVGQGLFIAGLKRAAIQIVPSYFEDKLITTNPEQILNIKKAEENK</sequence>
<reference evidence="3 4" key="1">
    <citation type="journal article" date="2016" name="Nat. Commun.">
        <title>Thousands of microbial genomes shed light on interconnected biogeochemical processes in an aquifer system.</title>
        <authorList>
            <person name="Anantharaman K."/>
            <person name="Brown C.T."/>
            <person name="Hug L.A."/>
            <person name="Sharon I."/>
            <person name="Castelle C.J."/>
            <person name="Probst A.J."/>
            <person name="Thomas B.C."/>
            <person name="Singh A."/>
            <person name="Wilkins M.J."/>
            <person name="Karaoz U."/>
            <person name="Brodie E.L."/>
            <person name="Williams K.H."/>
            <person name="Hubbard S.S."/>
            <person name="Banfield J.F."/>
        </authorList>
    </citation>
    <scope>NUCLEOTIDE SEQUENCE [LARGE SCALE GENOMIC DNA]</scope>
</reference>
<dbReference type="PANTHER" id="PTHR30121:SF6">
    <property type="entry name" value="SLR6007 PROTEIN"/>
    <property type="match status" value="1"/>
</dbReference>
<evidence type="ECO:0000256" key="1">
    <source>
        <dbReference type="SAM" id="Coils"/>
    </source>
</evidence>
<dbReference type="SUPFAM" id="SSF52540">
    <property type="entry name" value="P-loop containing nucleoside triphosphate hydrolases"/>
    <property type="match status" value="1"/>
</dbReference>
<dbReference type="InterPro" id="IPR027417">
    <property type="entry name" value="P-loop_NTPase"/>
</dbReference>
<comment type="caution">
    <text evidence="3">The sequence shown here is derived from an EMBL/GenBank/DDBJ whole genome shotgun (WGS) entry which is preliminary data.</text>
</comment>
<dbReference type="PANTHER" id="PTHR30121">
    <property type="entry name" value="UNCHARACTERIZED PROTEIN YJGR-RELATED"/>
    <property type="match status" value="1"/>
</dbReference>
<name>A0A1F5P0P2_9BACT</name>
<keyword evidence="1" id="KW-0175">Coiled coil</keyword>
<proteinExistence type="predicted"/>
<accession>A0A1F5P0P2</accession>
<dbReference type="Proteomes" id="UP000176339">
    <property type="component" value="Unassembled WGS sequence"/>
</dbReference>
<dbReference type="InterPro" id="IPR043964">
    <property type="entry name" value="P-loop_TraG"/>
</dbReference>
<organism evidence="3 4">
    <name type="scientific">Candidatus Doudnabacteria bacterium RIFCSPHIGHO2_01_FULL_49_9</name>
    <dbReference type="NCBI Taxonomy" id="1817827"/>
    <lineage>
        <taxon>Bacteria</taxon>
        <taxon>Candidatus Doudnaibacteriota</taxon>
    </lineage>
</organism>
<evidence type="ECO:0000313" key="3">
    <source>
        <dbReference type="EMBL" id="OGE83461.1"/>
    </source>
</evidence>
<dbReference type="AlphaFoldDB" id="A0A1F5P0P2"/>